<dbReference type="GO" id="GO:0005886">
    <property type="term" value="C:plasma membrane"/>
    <property type="evidence" value="ECO:0007669"/>
    <property type="project" value="UniProtKB-SubCell"/>
</dbReference>
<dbReference type="PANTHER" id="PTHR30509:SF27">
    <property type="entry name" value="UPF0421 PROTEIN YGAE"/>
    <property type="match status" value="1"/>
</dbReference>
<organism evidence="7 8">
    <name type="scientific">Exiguobacterium indicum</name>
    <dbReference type="NCBI Taxonomy" id="296995"/>
    <lineage>
        <taxon>Bacteria</taxon>
        <taxon>Bacillati</taxon>
        <taxon>Bacillota</taxon>
        <taxon>Bacilli</taxon>
        <taxon>Bacillales</taxon>
        <taxon>Bacillales Family XII. Incertae Sedis</taxon>
        <taxon>Exiguobacterium</taxon>
    </lineage>
</organism>
<evidence type="ECO:0000256" key="1">
    <source>
        <dbReference type="ARBA" id="ARBA00004651"/>
    </source>
</evidence>
<name>A0A0V8GK58_9BACL</name>
<dbReference type="InterPro" id="IPR010343">
    <property type="entry name" value="ArAE_1"/>
</dbReference>
<keyword evidence="3 6" id="KW-0812">Transmembrane</keyword>
<keyword evidence="4 6" id="KW-1133">Transmembrane helix</keyword>
<evidence type="ECO:0000256" key="3">
    <source>
        <dbReference type="ARBA" id="ARBA00022692"/>
    </source>
</evidence>
<sequence length="303" mass="34429">MKLKFRIGLRTIKTGIAVALALSISWYVFDIYSGMGAVAAIVAMQPTIHRSFKIVFNRIFGTVLGLMCGLAIVATLGANPLTIGLAVVVSLVLNSMIGRTDMSTFAAFAIVLMFESPTADYVHYALSRSLLTVVGVLSAVLVNYIVFPPHYEDRLLLLVKKTTQQLMEDWRTLVQDDGRLLAVRKQILKHEEMMLMLQEDQKYPLVASRQSEAFIRLKELVDLEDKLLVLLESIASHRDIPMTEEQEKTLDQEIDFLLSHHYDVIFSHERKQAMFSFDQELSEAKDIIHGHLLDYREQLEKMK</sequence>
<evidence type="ECO:0000313" key="7">
    <source>
        <dbReference type="EMBL" id="KSU50586.1"/>
    </source>
</evidence>
<comment type="caution">
    <text evidence="7">The sequence shown here is derived from an EMBL/GenBank/DDBJ whole genome shotgun (WGS) entry which is preliminary data.</text>
</comment>
<dbReference type="PANTHER" id="PTHR30509">
    <property type="entry name" value="P-HYDROXYBENZOIC ACID EFFLUX PUMP SUBUNIT-RELATED"/>
    <property type="match status" value="1"/>
</dbReference>
<keyword evidence="5 6" id="KW-0472">Membrane</keyword>
<evidence type="ECO:0000256" key="6">
    <source>
        <dbReference type="SAM" id="Phobius"/>
    </source>
</evidence>
<feature type="transmembrane region" description="Helical" evidence="6">
    <location>
        <begin position="16"/>
        <end position="43"/>
    </location>
</feature>
<dbReference type="Proteomes" id="UP000053797">
    <property type="component" value="Unassembled WGS sequence"/>
</dbReference>
<dbReference type="RefSeq" id="WP_058264792.1">
    <property type="nucleotide sequence ID" value="NZ_FMYN01000001.1"/>
</dbReference>
<dbReference type="EMBL" id="LNQL01000001">
    <property type="protein sequence ID" value="KSU50586.1"/>
    <property type="molecule type" value="Genomic_DNA"/>
</dbReference>
<feature type="transmembrane region" description="Helical" evidence="6">
    <location>
        <begin position="80"/>
        <end position="97"/>
    </location>
</feature>
<gene>
    <name evidence="7" type="ORF">AS033_04180</name>
</gene>
<evidence type="ECO:0000256" key="5">
    <source>
        <dbReference type="ARBA" id="ARBA00023136"/>
    </source>
</evidence>
<proteinExistence type="predicted"/>
<protein>
    <submittedName>
        <fullName evidence="7">Uncharacterized protein</fullName>
    </submittedName>
</protein>
<dbReference type="Pfam" id="PF06081">
    <property type="entry name" value="ArAE_1"/>
    <property type="match status" value="1"/>
</dbReference>
<evidence type="ECO:0000256" key="2">
    <source>
        <dbReference type="ARBA" id="ARBA00022475"/>
    </source>
</evidence>
<feature type="transmembrane region" description="Helical" evidence="6">
    <location>
        <begin position="130"/>
        <end position="147"/>
    </location>
</feature>
<evidence type="ECO:0000256" key="4">
    <source>
        <dbReference type="ARBA" id="ARBA00022989"/>
    </source>
</evidence>
<accession>A0A0V8GK58</accession>
<dbReference type="AlphaFoldDB" id="A0A0V8GK58"/>
<reference evidence="7 8" key="1">
    <citation type="journal article" date="2015" name="Int. J. Syst. Evol. Microbiol.">
        <title>Exiguobacterium enclense sp. nov., isolated from sediment.</title>
        <authorList>
            <person name="Dastager S.G."/>
            <person name="Mawlankar R."/>
            <person name="Sonalkar V.V."/>
            <person name="Thorat M.N."/>
            <person name="Mual P."/>
            <person name="Verma A."/>
            <person name="Krishnamurthi S."/>
            <person name="Tang S.K."/>
            <person name="Li W.J."/>
        </authorList>
    </citation>
    <scope>NUCLEOTIDE SEQUENCE [LARGE SCALE GENOMIC DNA]</scope>
    <source>
        <strain evidence="7 8">NIO-1109</strain>
    </source>
</reference>
<comment type="subcellular location">
    <subcellularLocation>
        <location evidence="1">Cell membrane</location>
        <topology evidence="1">Multi-pass membrane protein</topology>
    </subcellularLocation>
</comment>
<dbReference type="OrthoDB" id="1653617at2"/>
<feature type="transmembrane region" description="Helical" evidence="6">
    <location>
        <begin position="55"/>
        <end position="74"/>
    </location>
</feature>
<evidence type="ECO:0000313" key="8">
    <source>
        <dbReference type="Proteomes" id="UP000053797"/>
    </source>
</evidence>
<keyword evidence="2" id="KW-1003">Cell membrane</keyword>